<keyword evidence="8" id="KW-1133">Transmembrane helix</keyword>
<dbReference type="FunCoup" id="A0A1X7UW78">
    <property type="interactions" value="66"/>
</dbReference>
<accession>A0A1X7UW78</accession>
<feature type="domain" description="Thioredoxin" evidence="11">
    <location>
        <begin position="27"/>
        <end position="171"/>
    </location>
</feature>
<feature type="region of interest" description="Disordered" evidence="9">
    <location>
        <begin position="459"/>
        <end position="489"/>
    </location>
</feature>
<dbReference type="InterPro" id="IPR036249">
    <property type="entry name" value="Thioredoxin-like_sf"/>
</dbReference>
<dbReference type="Gene3D" id="1.20.120.310">
    <property type="entry name" value="ERV/ALR sulfhydryl oxidase domain"/>
    <property type="match status" value="1"/>
</dbReference>
<dbReference type="PROSITE" id="PS51352">
    <property type="entry name" value="THIOREDOXIN_2"/>
    <property type="match status" value="1"/>
</dbReference>
<dbReference type="Pfam" id="PF04777">
    <property type="entry name" value="Evr1_Alr"/>
    <property type="match status" value="1"/>
</dbReference>
<reference evidence="12" key="2">
    <citation type="submission" date="2017-05" db="UniProtKB">
        <authorList>
            <consortium name="EnsemblMetazoa"/>
        </authorList>
    </citation>
    <scope>IDENTIFICATION</scope>
</reference>
<evidence type="ECO:0000256" key="4">
    <source>
        <dbReference type="ARBA" id="ARBA00022827"/>
    </source>
</evidence>
<feature type="domain" description="ERV/ALR sulfhydryl oxidase" evidence="10">
    <location>
        <begin position="420"/>
        <end position="581"/>
    </location>
</feature>
<dbReference type="GO" id="GO:0003756">
    <property type="term" value="F:protein disulfide isomerase activity"/>
    <property type="evidence" value="ECO:0007669"/>
    <property type="project" value="TreeGrafter"/>
</dbReference>
<keyword evidence="8" id="KW-0472">Membrane</keyword>
<feature type="compositionally biased region" description="Low complexity" evidence="9">
    <location>
        <begin position="467"/>
        <end position="487"/>
    </location>
</feature>
<dbReference type="InterPro" id="IPR042568">
    <property type="entry name" value="QSOX_FAD-bd_sf"/>
</dbReference>
<comment type="caution">
    <text evidence="8">Lacks conserved residue(s) required for the propagation of feature annotation.</text>
</comment>
<sequence length="721" mass="81800">MTISPAHLVNMAILLSGGDSCFLFTIILLFLPLPSQGAPKVGGSPQCALYEGFTDSRCLSSFNIDSSLTESKTAWVVEFYSSWCGHCHHFSPTWKKVASRIKGWSSVVRMGQIDCTHSDNRAICGLYHIQAFPTIKLFSSMTKNPHSEGIKTFLGRRSEESLLEAIIRLVESESLVKCLKPLETKLPSTDPINVLVFEEKKSLLGSEIIMDFLLENVKIRRVLPDNTALSSQYSILQLPSLVILPYLPNQQHHTFIPKREGDEGQDEAVASVREFFEEKITEEVLNRRRGSLKERNIPIDKNEKPIEASLTVNRVTMTDILSTISYCLRYEVTLKKIISGEDFYTLHQFIYHLEKVLHLLSGESSDLDSIKADLKSLYTKLSAKYSTGFMSSTDWQILIRQKLHNNTLPLEPEWKACRGSRSEFRGFPCGLWTLLHTATVVSLDLREGEKGRVVHHRIQENLKRQPKNSNDNDNNKENTNNNNSDNNKGGGAAVVNDVISFDGSVASSREVLYSFSYFITNFFSCQYCREHFYARFKSDLLSFPLSYDGDAVMWAWAIHNDVNWRLRGDDVVTDPAHPKSLFPSYEICPYCYKKLKQSDALPTWDNIAPPVLEGIAKGRSPDVETPPSPSQVIYEWNQTAVFIYLCHFYGRGKFDHTPHHVLVRAGWPRKYPTYASDHYGSHLHGATPLSSLTLLVYLLVAAVLLAYMLNFKLKRTRFKAQ</sequence>
<dbReference type="GO" id="GO:0006457">
    <property type="term" value="P:protein folding"/>
    <property type="evidence" value="ECO:0007669"/>
    <property type="project" value="TreeGrafter"/>
</dbReference>
<dbReference type="GO" id="GO:0016971">
    <property type="term" value="F:flavin-dependent sulfhydryl oxidase activity"/>
    <property type="evidence" value="ECO:0007669"/>
    <property type="project" value="InterPro"/>
</dbReference>
<dbReference type="GO" id="GO:0005615">
    <property type="term" value="C:extracellular space"/>
    <property type="evidence" value="ECO:0007669"/>
    <property type="project" value="TreeGrafter"/>
</dbReference>
<dbReference type="InParanoid" id="A0A1X7UW78"/>
<dbReference type="SUPFAM" id="SSF52833">
    <property type="entry name" value="Thioredoxin-like"/>
    <property type="match status" value="1"/>
</dbReference>
<evidence type="ECO:0000256" key="5">
    <source>
        <dbReference type="ARBA" id="ARBA00023002"/>
    </source>
</evidence>
<dbReference type="AlphaFoldDB" id="A0A1X7UW78"/>
<keyword evidence="5 8" id="KW-0560">Oxidoreductase</keyword>
<keyword evidence="13" id="KW-1185">Reference proteome</keyword>
<dbReference type="STRING" id="400682.A0A1X7UW78"/>
<feature type="transmembrane region" description="Helical" evidence="8">
    <location>
        <begin position="689"/>
        <end position="709"/>
    </location>
</feature>
<dbReference type="InterPro" id="IPR017937">
    <property type="entry name" value="Thioredoxin_CS"/>
</dbReference>
<dbReference type="Pfam" id="PF00085">
    <property type="entry name" value="Thioredoxin"/>
    <property type="match status" value="1"/>
</dbReference>
<dbReference type="EnsemblMetazoa" id="XM_011405661.2">
    <property type="protein sequence ID" value="XP_011403963.2"/>
    <property type="gene ID" value="LOC105312766"/>
</dbReference>
<name>A0A1X7UW78_AMPQE</name>
<dbReference type="PROSITE" id="PS51324">
    <property type="entry name" value="ERV_ALR"/>
    <property type="match status" value="1"/>
</dbReference>
<evidence type="ECO:0000256" key="7">
    <source>
        <dbReference type="ARBA" id="ARBA00023180"/>
    </source>
</evidence>
<keyword evidence="3" id="KW-0732">Signal</keyword>
<comment type="catalytic activity">
    <reaction evidence="8">
        <text>2 R'C(R)SH + O2 = R'C(R)S-S(R)CR' + H2O2</text>
        <dbReference type="Rhea" id="RHEA:17357"/>
        <dbReference type="ChEBI" id="CHEBI:15379"/>
        <dbReference type="ChEBI" id="CHEBI:16240"/>
        <dbReference type="ChEBI" id="CHEBI:16520"/>
        <dbReference type="ChEBI" id="CHEBI:17412"/>
        <dbReference type="EC" id="1.8.3.2"/>
    </reaction>
</comment>
<dbReference type="Gene3D" id="3.40.30.10">
    <property type="entry name" value="Glutaredoxin"/>
    <property type="match status" value="2"/>
</dbReference>
<dbReference type="InterPro" id="IPR039798">
    <property type="entry name" value="Sulfhydryl_oxidase"/>
</dbReference>
<dbReference type="SUPFAM" id="SSF69000">
    <property type="entry name" value="FAD-dependent thiol oxidase"/>
    <property type="match status" value="1"/>
</dbReference>
<dbReference type="InterPro" id="IPR036774">
    <property type="entry name" value="ERV/ALR_sulphydryl_oxid_sf"/>
</dbReference>
<keyword evidence="6" id="KW-1015">Disulfide bond</keyword>
<feature type="transmembrane region" description="Helical" evidence="8">
    <location>
        <begin position="12"/>
        <end position="31"/>
    </location>
</feature>
<comment type="cofactor">
    <cofactor evidence="1 8">
        <name>FAD</name>
        <dbReference type="ChEBI" id="CHEBI:57692"/>
    </cofactor>
</comment>
<dbReference type="Proteomes" id="UP000007879">
    <property type="component" value="Unassembled WGS sequence"/>
</dbReference>
<dbReference type="GO" id="GO:0000139">
    <property type="term" value="C:Golgi membrane"/>
    <property type="evidence" value="ECO:0007669"/>
    <property type="project" value="TreeGrafter"/>
</dbReference>
<evidence type="ECO:0000256" key="6">
    <source>
        <dbReference type="ARBA" id="ARBA00023157"/>
    </source>
</evidence>
<evidence type="ECO:0000313" key="12">
    <source>
        <dbReference type="EnsemblMetazoa" id="Aqu2.1.31784_001"/>
    </source>
</evidence>
<keyword evidence="8" id="KW-0812">Transmembrane</keyword>
<organism evidence="12">
    <name type="scientific">Amphimedon queenslandica</name>
    <name type="common">Sponge</name>
    <dbReference type="NCBI Taxonomy" id="400682"/>
    <lineage>
        <taxon>Eukaryota</taxon>
        <taxon>Metazoa</taxon>
        <taxon>Porifera</taxon>
        <taxon>Demospongiae</taxon>
        <taxon>Heteroscleromorpha</taxon>
        <taxon>Haplosclerida</taxon>
        <taxon>Niphatidae</taxon>
        <taxon>Amphimedon</taxon>
    </lineage>
</organism>
<evidence type="ECO:0000256" key="8">
    <source>
        <dbReference type="RuleBase" id="RU371123"/>
    </source>
</evidence>
<dbReference type="PROSITE" id="PS00194">
    <property type="entry name" value="THIOREDOXIN_1"/>
    <property type="match status" value="1"/>
</dbReference>
<dbReference type="OrthoDB" id="59470at2759"/>
<proteinExistence type="predicted"/>
<keyword evidence="2 8" id="KW-0285">Flavoprotein</keyword>
<gene>
    <name evidence="12" type="primary">105312766</name>
</gene>
<protein>
    <recommendedName>
        <fullName evidence="8">Sulfhydryl oxidase</fullName>
        <ecNumber evidence="8">1.8.3.2</ecNumber>
    </recommendedName>
</protein>
<evidence type="ECO:0000256" key="1">
    <source>
        <dbReference type="ARBA" id="ARBA00001974"/>
    </source>
</evidence>
<keyword evidence="7" id="KW-0325">Glycoprotein</keyword>
<dbReference type="Gene3D" id="1.20.120.1960">
    <property type="entry name" value="QSOX sulfhydryl oxidase domain"/>
    <property type="match status" value="1"/>
</dbReference>
<evidence type="ECO:0000256" key="9">
    <source>
        <dbReference type="SAM" id="MobiDB-lite"/>
    </source>
</evidence>
<dbReference type="EnsemblMetazoa" id="Aqu2.1.31784_001">
    <property type="protein sequence ID" value="Aqu2.1.31784_001"/>
    <property type="gene ID" value="Aqu2.1.31784"/>
</dbReference>
<keyword evidence="4 8" id="KW-0274">FAD</keyword>
<dbReference type="InterPro" id="IPR017905">
    <property type="entry name" value="ERV/ALR_sulphydryl_oxidase"/>
</dbReference>
<dbReference type="PANTHER" id="PTHR22897:SF8">
    <property type="entry name" value="SULFHYDRYL OXIDASE"/>
    <property type="match status" value="1"/>
</dbReference>
<evidence type="ECO:0000256" key="3">
    <source>
        <dbReference type="ARBA" id="ARBA00022729"/>
    </source>
</evidence>
<dbReference type="KEGG" id="aqu:105312766"/>
<reference evidence="13" key="1">
    <citation type="journal article" date="2010" name="Nature">
        <title>The Amphimedon queenslandica genome and the evolution of animal complexity.</title>
        <authorList>
            <person name="Srivastava M."/>
            <person name="Simakov O."/>
            <person name="Chapman J."/>
            <person name="Fahey B."/>
            <person name="Gauthier M.E."/>
            <person name="Mitros T."/>
            <person name="Richards G.S."/>
            <person name="Conaco C."/>
            <person name="Dacre M."/>
            <person name="Hellsten U."/>
            <person name="Larroux C."/>
            <person name="Putnam N.H."/>
            <person name="Stanke M."/>
            <person name="Adamska M."/>
            <person name="Darling A."/>
            <person name="Degnan S.M."/>
            <person name="Oakley T.H."/>
            <person name="Plachetzki D.C."/>
            <person name="Zhai Y."/>
            <person name="Adamski M."/>
            <person name="Calcino A."/>
            <person name="Cummins S.F."/>
            <person name="Goodstein D.M."/>
            <person name="Harris C."/>
            <person name="Jackson D.J."/>
            <person name="Leys S.P."/>
            <person name="Shu S."/>
            <person name="Woodcroft B.J."/>
            <person name="Vervoort M."/>
            <person name="Kosik K.S."/>
            <person name="Manning G."/>
            <person name="Degnan B.M."/>
            <person name="Rokhsar D.S."/>
        </authorList>
    </citation>
    <scope>NUCLEOTIDE SEQUENCE [LARGE SCALE GENOMIC DNA]</scope>
</reference>
<dbReference type="PANTHER" id="PTHR22897">
    <property type="entry name" value="QUIESCIN Q6-RELATED SULFHYDRYL OXIDASE"/>
    <property type="match status" value="1"/>
</dbReference>
<dbReference type="InterPro" id="IPR013766">
    <property type="entry name" value="Thioredoxin_domain"/>
</dbReference>
<dbReference type="EC" id="1.8.3.2" evidence="8"/>
<evidence type="ECO:0000256" key="2">
    <source>
        <dbReference type="ARBA" id="ARBA00022630"/>
    </source>
</evidence>
<evidence type="ECO:0000259" key="10">
    <source>
        <dbReference type="PROSITE" id="PS51324"/>
    </source>
</evidence>
<evidence type="ECO:0000313" key="13">
    <source>
        <dbReference type="Proteomes" id="UP000007879"/>
    </source>
</evidence>
<evidence type="ECO:0000259" key="11">
    <source>
        <dbReference type="PROSITE" id="PS51352"/>
    </source>
</evidence>